<dbReference type="Proteomes" id="UP000702544">
    <property type="component" value="Unassembled WGS sequence"/>
</dbReference>
<evidence type="ECO:0000313" key="1">
    <source>
        <dbReference type="EMBL" id="NIR76773.1"/>
    </source>
</evidence>
<comment type="caution">
    <text evidence="1">The sequence shown here is derived from an EMBL/GenBank/DDBJ whole genome shotgun (WGS) entry which is preliminary data.</text>
</comment>
<dbReference type="EMBL" id="JAACAK010000148">
    <property type="protein sequence ID" value="NIR76773.1"/>
    <property type="molecule type" value="Genomic_DNA"/>
</dbReference>
<name>A0AAE5CD10_9BACT</name>
<sequence>MTPEAGKRRDEPEPYCHTCGGYHTDRDRHLCPDQPPEGTYEEGYAHGFEDALKHFVGLYMGASGIKGMRAA</sequence>
<organism evidence="1 2">
    <name type="scientific">Candidatus Kutchimonas denitrificans</name>
    <dbReference type="NCBI Taxonomy" id="3056748"/>
    <lineage>
        <taxon>Bacteria</taxon>
        <taxon>Pseudomonadati</taxon>
        <taxon>Gemmatimonadota</taxon>
        <taxon>Gemmatimonadia</taxon>
        <taxon>Candidatus Palauibacterales</taxon>
        <taxon>Candidatus Palauibacteraceae</taxon>
        <taxon>Candidatus Kutchimonas</taxon>
    </lineage>
</organism>
<dbReference type="AlphaFoldDB" id="A0AAE5CD10"/>
<evidence type="ECO:0000313" key="2">
    <source>
        <dbReference type="Proteomes" id="UP000702544"/>
    </source>
</evidence>
<proteinExistence type="predicted"/>
<protein>
    <submittedName>
        <fullName evidence="1">Uncharacterized protein</fullName>
    </submittedName>
</protein>
<gene>
    <name evidence="1" type="ORF">GWO12_16980</name>
</gene>
<accession>A0AAE5CD10</accession>
<reference evidence="1 2" key="1">
    <citation type="submission" date="2020-01" db="EMBL/GenBank/DDBJ databases">
        <title>Genomes assembled from Gulf of Kutch pelagic sediment metagenomes.</title>
        <authorList>
            <person name="Chandrashekar M."/>
            <person name="Mahajan M.S."/>
            <person name="Dave K.J."/>
            <person name="Vatsa P."/>
            <person name="Nathani N.M."/>
        </authorList>
    </citation>
    <scope>NUCLEOTIDE SEQUENCE [LARGE SCALE GENOMIC DNA]</scope>
    <source>
        <strain evidence="1">KS3-K002</strain>
    </source>
</reference>